<evidence type="ECO:0000256" key="6">
    <source>
        <dbReference type="ARBA" id="ARBA00022989"/>
    </source>
</evidence>
<comment type="subcellular location">
    <subcellularLocation>
        <location evidence="1">Membrane</location>
    </subcellularLocation>
</comment>
<dbReference type="Pfam" id="PF00028">
    <property type="entry name" value="Cadherin"/>
    <property type="match status" value="1"/>
</dbReference>
<evidence type="ECO:0000259" key="9">
    <source>
        <dbReference type="PROSITE" id="PS50268"/>
    </source>
</evidence>
<dbReference type="Proteomes" id="UP000784294">
    <property type="component" value="Unassembled WGS sequence"/>
</dbReference>
<evidence type="ECO:0000256" key="5">
    <source>
        <dbReference type="ARBA" id="ARBA00022889"/>
    </source>
</evidence>
<dbReference type="GO" id="GO:0005509">
    <property type="term" value="F:calcium ion binding"/>
    <property type="evidence" value="ECO:0007669"/>
    <property type="project" value="UniProtKB-UniRule"/>
</dbReference>
<keyword evidence="2" id="KW-0812">Transmembrane</keyword>
<evidence type="ECO:0000256" key="4">
    <source>
        <dbReference type="ARBA" id="ARBA00022837"/>
    </source>
</evidence>
<keyword evidence="5" id="KW-0130">Cell adhesion</keyword>
<dbReference type="SMART" id="SM00112">
    <property type="entry name" value="CA"/>
    <property type="match status" value="1"/>
</dbReference>
<gene>
    <name evidence="10" type="ORF">PXEA_LOCUS7719</name>
</gene>
<dbReference type="EMBL" id="CAAALY010020609">
    <property type="protein sequence ID" value="VEL14279.1"/>
    <property type="molecule type" value="Genomic_DNA"/>
</dbReference>
<organism evidence="10 11">
    <name type="scientific">Protopolystoma xenopodis</name>
    <dbReference type="NCBI Taxonomy" id="117903"/>
    <lineage>
        <taxon>Eukaryota</taxon>
        <taxon>Metazoa</taxon>
        <taxon>Spiralia</taxon>
        <taxon>Lophotrochozoa</taxon>
        <taxon>Platyhelminthes</taxon>
        <taxon>Monogenea</taxon>
        <taxon>Polyopisthocotylea</taxon>
        <taxon>Polystomatidea</taxon>
        <taxon>Polystomatidae</taxon>
        <taxon>Protopolystoma</taxon>
    </lineage>
</organism>
<name>A0A448WKW6_9PLAT</name>
<keyword evidence="4 8" id="KW-0106">Calcium</keyword>
<dbReference type="GO" id="GO:0005886">
    <property type="term" value="C:plasma membrane"/>
    <property type="evidence" value="ECO:0007669"/>
    <property type="project" value="InterPro"/>
</dbReference>
<dbReference type="InterPro" id="IPR050971">
    <property type="entry name" value="Cadherin-domain_protein"/>
</dbReference>
<evidence type="ECO:0000256" key="2">
    <source>
        <dbReference type="ARBA" id="ARBA00022692"/>
    </source>
</evidence>
<keyword evidence="7" id="KW-0472">Membrane</keyword>
<comment type="caution">
    <text evidence="10">The sequence shown here is derived from an EMBL/GenBank/DDBJ whole genome shotgun (WGS) entry which is preliminary data.</text>
</comment>
<dbReference type="FunFam" id="2.60.40.60:FF:000092">
    <property type="entry name" value="Protocadherin 8"/>
    <property type="match status" value="1"/>
</dbReference>
<dbReference type="GO" id="GO:0007156">
    <property type="term" value="P:homophilic cell adhesion via plasma membrane adhesion molecules"/>
    <property type="evidence" value="ECO:0007669"/>
    <property type="project" value="InterPro"/>
</dbReference>
<dbReference type="InterPro" id="IPR002126">
    <property type="entry name" value="Cadherin-like_dom"/>
</dbReference>
<feature type="domain" description="Cadherin" evidence="9">
    <location>
        <begin position="3"/>
        <end position="81"/>
    </location>
</feature>
<dbReference type="OrthoDB" id="6252479at2759"/>
<protein>
    <recommendedName>
        <fullName evidence="9">Cadherin domain-containing protein</fullName>
    </recommendedName>
</protein>
<evidence type="ECO:0000256" key="3">
    <source>
        <dbReference type="ARBA" id="ARBA00022737"/>
    </source>
</evidence>
<dbReference type="PANTHER" id="PTHR24025:SF23">
    <property type="entry name" value="NEURAL-CADHERIN"/>
    <property type="match status" value="1"/>
</dbReference>
<dbReference type="PANTHER" id="PTHR24025">
    <property type="entry name" value="DESMOGLEIN FAMILY MEMBER"/>
    <property type="match status" value="1"/>
</dbReference>
<evidence type="ECO:0000313" key="11">
    <source>
        <dbReference type="Proteomes" id="UP000784294"/>
    </source>
</evidence>
<evidence type="ECO:0000256" key="8">
    <source>
        <dbReference type="PROSITE-ProRule" id="PRU00043"/>
    </source>
</evidence>
<dbReference type="InterPro" id="IPR020894">
    <property type="entry name" value="Cadherin_CS"/>
</dbReference>
<keyword evidence="3" id="KW-0677">Repeat</keyword>
<evidence type="ECO:0000256" key="7">
    <source>
        <dbReference type="ARBA" id="ARBA00023136"/>
    </source>
</evidence>
<keyword evidence="11" id="KW-1185">Reference proteome</keyword>
<dbReference type="AlphaFoldDB" id="A0A448WKW6"/>
<accession>A0A448WKW6</accession>
<dbReference type="PRINTS" id="PR00205">
    <property type="entry name" value="CADHERIN"/>
</dbReference>
<dbReference type="CDD" id="cd11304">
    <property type="entry name" value="Cadherin_repeat"/>
    <property type="match status" value="1"/>
</dbReference>
<evidence type="ECO:0000256" key="1">
    <source>
        <dbReference type="ARBA" id="ARBA00004370"/>
    </source>
</evidence>
<sequence length="107" mass="11702">MCTDSDAGENSRLSFRLMTLSAPFHLDTNTGELRTNQILDREREAVHRLVALVMDHGRPARSASVSVLVTVMDINDHDPVIVFPAKGNGTVTISVREAIGELCLSKN</sequence>
<dbReference type="SUPFAM" id="SSF49313">
    <property type="entry name" value="Cadherin-like"/>
    <property type="match status" value="1"/>
</dbReference>
<reference evidence="10" key="1">
    <citation type="submission" date="2018-11" db="EMBL/GenBank/DDBJ databases">
        <authorList>
            <consortium name="Pathogen Informatics"/>
        </authorList>
    </citation>
    <scope>NUCLEOTIDE SEQUENCE</scope>
</reference>
<dbReference type="GO" id="GO:0005911">
    <property type="term" value="C:cell-cell junction"/>
    <property type="evidence" value="ECO:0007669"/>
    <property type="project" value="TreeGrafter"/>
</dbReference>
<proteinExistence type="predicted"/>
<dbReference type="PROSITE" id="PS50268">
    <property type="entry name" value="CADHERIN_2"/>
    <property type="match status" value="1"/>
</dbReference>
<dbReference type="InterPro" id="IPR015919">
    <property type="entry name" value="Cadherin-like_sf"/>
</dbReference>
<evidence type="ECO:0000313" key="10">
    <source>
        <dbReference type="EMBL" id="VEL14279.1"/>
    </source>
</evidence>
<keyword evidence="6" id="KW-1133">Transmembrane helix</keyword>
<dbReference type="Gene3D" id="2.60.40.60">
    <property type="entry name" value="Cadherins"/>
    <property type="match status" value="1"/>
</dbReference>
<dbReference type="PROSITE" id="PS00232">
    <property type="entry name" value="CADHERIN_1"/>
    <property type="match status" value="1"/>
</dbReference>